<evidence type="ECO:0000256" key="2">
    <source>
        <dbReference type="ARBA" id="ARBA00023242"/>
    </source>
</evidence>
<keyword evidence="2" id="KW-0539">Nucleus</keyword>
<organism evidence="5 6">
    <name type="scientific">Batrachochytrium salamandrivorans</name>
    <dbReference type="NCBI Taxonomy" id="1357716"/>
    <lineage>
        <taxon>Eukaryota</taxon>
        <taxon>Fungi</taxon>
        <taxon>Fungi incertae sedis</taxon>
        <taxon>Chytridiomycota</taxon>
        <taxon>Chytridiomycota incertae sedis</taxon>
        <taxon>Chytridiomycetes</taxon>
        <taxon>Rhizophydiales</taxon>
        <taxon>Rhizophydiales incertae sedis</taxon>
        <taxon>Batrachochytrium</taxon>
    </lineage>
</organism>
<feature type="repeat" description="TPR" evidence="3">
    <location>
        <begin position="150"/>
        <end position="183"/>
    </location>
</feature>
<keyword evidence="6" id="KW-1185">Reference proteome</keyword>
<dbReference type="Proteomes" id="UP001648503">
    <property type="component" value="Unassembled WGS sequence"/>
</dbReference>
<dbReference type="Pfam" id="PF13181">
    <property type="entry name" value="TPR_8"/>
    <property type="match status" value="1"/>
</dbReference>
<dbReference type="Pfam" id="PF13432">
    <property type="entry name" value="TPR_16"/>
    <property type="match status" value="1"/>
</dbReference>
<dbReference type="Pfam" id="PF00515">
    <property type="entry name" value="TPR_1"/>
    <property type="match status" value="2"/>
</dbReference>
<dbReference type="SMART" id="SM00028">
    <property type="entry name" value="TPR"/>
    <property type="match status" value="10"/>
</dbReference>
<dbReference type="PANTHER" id="PTHR14017">
    <property type="entry name" value="LYSINE-SPECIFIC DEMETHYLASE"/>
    <property type="match status" value="1"/>
</dbReference>
<dbReference type="PROSITE" id="PS50293">
    <property type="entry name" value="TPR_REGION"/>
    <property type="match status" value="1"/>
</dbReference>
<comment type="subcellular location">
    <subcellularLocation>
        <location evidence="1">Nucleus</location>
    </subcellularLocation>
</comment>
<evidence type="ECO:0000313" key="6">
    <source>
        <dbReference type="Proteomes" id="UP001648503"/>
    </source>
</evidence>
<comment type="caution">
    <text evidence="5">The sequence shown here is derived from an EMBL/GenBank/DDBJ whole genome shotgun (WGS) entry which is preliminary data.</text>
</comment>
<accession>A0ABQ8FNV4</accession>
<evidence type="ECO:0008006" key="7">
    <source>
        <dbReference type="Google" id="ProtNLM"/>
    </source>
</evidence>
<evidence type="ECO:0000256" key="1">
    <source>
        <dbReference type="ARBA" id="ARBA00004123"/>
    </source>
</evidence>
<feature type="repeat" description="TPR" evidence="3">
    <location>
        <begin position="77"/>
        <end position="110"/>
    </location>
</feature>
<feature type="repeat" description="TPR" evidence="3">
    <location>
        <begin position="187"/>
        <end position="220"/>
    </location>
</feature>
<feature type="compositionally biased region" description="Polar residues" evidence="4">
    <location>
        <begin position="400"/>
        <end position="413"/>
    </location>
</feature>
<dbReference type="PANTHER" id="PTHR14017:SF1">
    <property type="entry name" value="LD02225P"/>
    <property type="match status" value="1"/>
</dbReference>
<sequence length="536" mass="61148">MKDLQLLNERTWLQLGQLAETMMEPERAVLSYESALRHNPFSEQTLTLIAALCRSLEQYGKAADYFQRILKINEVNGEIWGALGHCYLMLDDLQKAYNAYQSALYHLPDPKEPKLWYGIGILYDRYGSFELAEEAFSAVIRMDPTFEKANEIYFRLGIIYKQERKFDLSLDCFKYILKYPPSPLTEIDIWFQIGHLYEQQKDFMSARDAYEKVLSENPKHAKVLQQLGWLFHQSGTPFCSQDRAISCLKQSLDSDPSDAQTWYLLGRCYMAQQKYNEAYDAYQQAVYRNGRNPTFWCSIGVLYYQINQYSDALDAYSRAIRLNPYISEVWYDLGTLYESCNNQVADALDAYTRALELDQGNVQIKQRLQLLRNSQAGGAPVQALQPQQPTPHDRFPVVNGIQTGPSPHYQQGQMPGRDADGYPPQQMSQFPGGGEKGQPPPPFNGRPSHMQMHGGPPSVKSGEGHRPTGPMGGASDMHHQLPQVRDSHEHPQHIQQHGRIQMDPRNGPPLQGHPLVMDDGMGAKRRFHSGEQHGKK</sequence>
<dbReference type="InterPro" id="IPR011990">
    <property type="entry name" value="TPR-like_helical_dom_sf"/>
</dbReference>
<dbReference type="InterPro" id="IPR051630">
    <property type="entry name" value="Corepressor-Demethylase"/>
</dbReference>
<evidence type="ECO:0000256" key="3">
    <source>
        <dbReference type="PROSITE-ProRule" id="PRU00339"/>
    </source>
</evidence>
<reference evidence="5 6" key="1">
    <citation type="submission" date="2021-02" db="EMBL/GenBank/DDBJ databases">
        <title>Variation within the Batrachochytrium salamandrivorans European outbreak.</title>
        <authorList>
            <person name="Kelly M."/>
            <person name="Pasmans F."/>
            <person name="Shea T.P."/>
            <person name="Munoz J.F."/>
            <person name="Carranza S."/>
            <person name="Cuomo C.A."/>
            <person name="Martel A."/>
        </authorList>
    </citation>
    <scope>NUCLEOTIDE SEQUENCE [LARGE SCALE GENOMIC DNA]</scope>
    <source>
        <strain evidence="5 6">AMFP18/2</strain>
    </source>
</reference>
<evidence type="ECO:0000256" key="4">
    <source>
        <dbReference type="SAM" id="MobiDB-lite"/>
    </source>
</evidence>
<dbReference type="Gene3D" id="1.25.40.10">
    <property type="entry name" value="Tetratricopeptide repeat domain"/>
    <property type="match status" value="3"/>
</dbReference>
<evidence type="ECO:0000313" key="5">
    <source>
        <dbReference type="EMBL" id="KAH6601534.1"/>
    </source>
</evidence>
<feature type="region of interest" description="Disordered" evidence="4">
    <location>
        <begin position="377"/>
        <end position="536"/>
    </location>
</feature>
<name>A0ABQ8FNV4_9FUNG</name>
<dbReference type="InterPro" id="IPR019734">
    <property type="entry name" value="TPR_rpt"/>
</dbReference>
<dbReference type="EMBL" id="JAFCIX010000004">
    <property type="protein sequence ID" value="KAH6601534.1"/>
    <property type="molecule type" value="Genomic_DNA"/>
</dbReference>
<proteinExistence type="predicted"/>
<dbReference type="SUPFAM" id="SSF48452">
    <property type="entry name" value="TPR-like"/>
    <property type="match status" value="2"/>
</dbReference>
<dbReference type="PROSITE" id="PS50005">
    <property type="entry name" value="TPR"/>
    <property type="match status" value="7"/>
</dbReference>
<gene>
    <name evidence="5" type="ORF">BASA50_001572</name>
</gene>
<keyword evidence="3" id="KW-0802">TPR repeat</keyword>
<feature type="repeat" description="TPR" evidence="3">
    <location>
        <begin position="9"/>
        <end position="42"/>
    </location>
</feature>
<feature type="repeat" description="TPR" evidence="3">
    <location>
        <begin position="259"/>
        <end position="292"/>
    </location>
</feature>
<feature type="repeat" description="TPR" evidence="3">
    <location>
        <begin position="293"/>
        <end position="326"/>
    </location>
</feature>
<protein>
    <recommendedName>
        <fullName evidence="7">TPR-like protein</fullName>
    </recommendedName>
</protein>
<feature type="repeat" description="TPR" evidence="3">
    <location>
        <begin position="113"/>
        <end position="146"/>
    </location>
</feature>